<dbReference type="AlphaFoldDB" id="A0AAV4QW74"/>
<dbReference type="Proteomes" id="UP001054945">
    <property type="component" value="Unassembled WGS sequence"/>
</dbReference>
<reference evidence="2 3" key="1">
    <citation type="submission" date="2021-06" db="EMBL/GenBank/DDBJ databases">
        <title>Caerostris extrusa draft genome.</title>
        <authorList>
            <person name="Kono N."/>
            <person name="Arakawa K."/>
        </authorList>
    </citation>
    <scope>NUCLEOTIDE SEQUENCE [LARGE SCALE GENOMIC DNA]</scope>
</reference>
<sequence length="104" mass="11985">MQGAGSTPVVERPLLNNEYPTNKPRGSNTIDESLYLCLLQLILKCRTKIIIESIWKMHTLFHIPKQKDLKSPLAAVEIWNKNHHRQHLDFAAALLHILKPNEQI</sequence>
<protein>
    <submittedName>
        <fullName evidence="2">Uncharacterized protein</fullName>
    </submittedName>
</protein>
<proteinExistence type="predicted"/>
<comment type="caution">
    <text evidence="2">The sequence shown here is derived from an EMBL/GenBank/DDBJ whole genome shotgun (WGS) entry which is preliminary data.</text>
</comment>
<keyword evidence="3" id="KW-1185">Reference proteome</keyword>
<accession>A0AAV4QW74</accession>
<feature type="compositionally biased region" description="Polar residues" evidence="1">
    <location>
        <begin position="18"/>
        <end position="29"/>
    </location>
</feature>
<evidence type="ECO:0000256" key="1">
    <source>
        <dbReference type="SAM" id="MobiDB-lite"/>
    </source>
</evidence>
<feature type="region of interest" description="Disordered" evidence="1">
    <location>
        <begin position="1"/>
        <end position="29"/>
    </location>
</feature>
<organism evidence="2 3">
    <name type="scientific">Caerostris extrusa</name>
    <name type="common">Bark spider</name>
    <name type="synonym">Caerostris bankana</name>
    <dbReference type="NCBI Taxonomy" id="172846"/>
    <lineage>
        <taxon>Eukaryota</taxon>
        <taxon>Metazoa</taxon>
        <taxon>Ecdysozoa</taxon>
        <taxon>Arthropoda</taxon>
        <taxon>Chelicerata</taxon>
        <taxon>Arachnida</taxon>
        <taxon>Araneae</taxon>
        <taxon>Araneomorphae</taxon>
        <taxon>Entelegynae</taxon>
        <taxon>Araneoidea</taxon>
        <taxon>Araneidae</taxon>
        <taxon>Caerostris</taxon>
    </lineage>
</organism>
<dbReference type="EMBL" id="BPLR01006776">
    <property type="protein sequence ID" value="GIY12347.1"/>
    <property type="molecule type" value="Genomic_DNA"/>
</dbReference>
<name>A0AAV4QW74_CAEEX</name>
<gene>
    <name evidence="2" type="ORF">CEXT_149751</name>
</gene>
<evidence type="ECO:0000313" key="3">
    <source>
        <dbReference type="Proteomes" id="UP001054945"/>
    </source>
</evidence>
<evidence type="ECO:0000313" key="2">
    <source>
        <dbReference type="EMBL" id="GIY12347.1"/>
    </source>
</evidence>